<evidence type="ECO:0000313" key="1">
    <source>
        <dbReference type="EMBL" id="GFS77741.1"/>
    </source>
</evidence>
<evidence type="ECO:0000313" key="3">
    <source>
        <dbReference type="Proteomes" id="UP000887013"/>
    </source>
</evidence>
<protein>
    <submittedName>
        <fullName evidence="2">Uncharacterized protein</fullName>
    </submittedName>
</protein>
<accession>A0A8X6P4V8</accession>
<dbReference type="EMBL" id="BMAW01016844">
    <property type="protein sequence ID" value="GFT51062.1"/>
    <property type="molecule type" value="Genomic_DNA"/>
</dbReference>
<proteinExistence type="predicted"/>
<dbReference type="Proteomes" id="UP000887013">
    <property type="component" value="Unassembled WGS sequence"/>
</dbReference>
<evidence type="ECO:0000313" key="2">
    <source>
        <dbReference type="EMBL" id="GFT51062.1"/>
    </source>
</evidence>
<gene>
    <name evidence="2" type="ORF">NPIL_14421</name>
    <name evidence="1" type="ORF">NPIL_69671</name>
</gene>
<comment type="caution">
    <text evidence="2">The sequence shown here is derived from an EMBL/GenBank/DDBJ whole genome shotgun (WGS) entry which is preliminary data.</text>
</comment>
<dbReference type="AlphaFoldDB" id="A0A8X6P4V8"/>
<reference evidence="2" key="1">
    <citation type="submission" date="2020-08" db="EMBL/GenBank/DDBJ databases">
        <title>Multicomponent nature underlies the extraordinary mechanical properties of spider dragline silk.</title>
        <authorList>
            <person name="Kono N."/>
            <person name="Nakamura H."/>
            <person name="Mori M."/>
            <person name="Yoshida Y."/>
            <person name="Ohtoshi R."/>
            <person name="Malay A.D."/>
            <person name="Moran D.A.P."/>
            <person name="Tomita M."/>
            <person name="Numata K."/>
            <person name="Arakawa K."/>
        </authorList>
    </citation>
    <scope>NUCLEOTIDE SEQUENCE</scope>
</reference>
<dbReference type="EMBL" id="BMAW01050951">
    <property type="protein sequence ID" value="GFS77741.1"/>
    <property type="molecule type" value="Genomic_DNA"/>
</dbReference>
<sequence length="92" mass="10058">MESAKTKTTEIPGKLDLLLPCPVQNCPIHPKVAKKRALDSNIGENSNFISPKKTAKQLKLNKSQSLNITKKFSILKTDNQSEVADAVSTPPE</sequence>
<organism evidence="2 3">
    <name type="scientific">Nephila pilipes</name>
    <name type="common">Giant wood spider</name>
    <name type="synonym">Nephila maculata</name>
    <dbReference type="NCBI Taxonomy" id="299642"/>
    <lineage>
        <taxon>Eukaryota</taxon>
        <taxon>Metazoa</taxon>
        <taxon>Ecdysozoa</taxon>
        <taxon>Arthropoda</taxon>
        <taxon>Chelicerata</taxon>
        <taxon>Arachnida</taxon>
        <taxon>Araneae</taxon>
        <taxon>Araneomorphae</taxon>
        <taxon>Entelegynae</taxon>
        <taxon>Araneoidea</taxon>
        <taxon>Nephilidae</taxon>
        <taxon>Nephila</taxon>
    </lineage>
</organism>
<keyword evidence="3" id="KW-1185">Reference proteome</keyword>
<name>A0A8X6P4V8_NEPPI</name>